<feature type="compositionally biased region" description="Low complexity" evidence="1">
    <location>
        <begin position="150"/>
        <end position="167"/>
    </location>
</feature>
<evidence type="ECO:0000256" key="1">
    <source>
        <dbReference type="SAM" id="MobiDB-lite"/>
    </source>
</evidence>
<feature type="compositionally biased region" description="Low complexity" evidence="1">
    <location>
        <begin position="84"/>
        <end position="140"/>
    </location>
</feature>
<accession>A0AA38H8N4</accession>
<dbReference type="EMBL" id="JAKWFO010000005">
    <property type="protein sequence ID" value="KAI9635810.1"/>
    <property type="molecule type" value="Genomic_DNA"/>
</dbReference>
<feature type="region of interest" description="Disordered" evidence="1">
    <location>
        <begin position="1"/>
        <end position="178"/>
    </location>
</feature>
<reference evidence="3" key="1">
    <citation type="journal article" date="2022" name="G3 (Bethesda)">
        <title>High quality genome of the basidiomycete yeast Dioszegia hungarica PDD-24b-2 isolated from cloud water.</title>
        <authorList>
            <person name="Jarrige D."/>
            <person name="Haridas S."/>
            <person name="Bleykasten-Grosshans C."/>
            <person name="Joly M."/>
            <person name="Nadalig T."/>
            <person name="Sancelme M."/>
            <person name="Vuilleumier S."/>
            <person name="Grigoriev I.V."/>
            <person name="Amato P."/>
            <person name="Bringel F."/>
        </authorList>
    </citation>
    <scope>NUCLEOTIDE SEQUENCE</scope>
    <source>
        <strain evidence="3">PDD-24b-2</strain>
    </source>
</reference>
<dbReference type="PANTHER" id="PTHR34706:SF2">
    <property type="entry name" value="RFEF"/>
    <property type="match status" value="1"/>
</dbReference>
<dbReference type="InterPro" id="IPR002035">
    <property type="entry name" value="VWF_A"/>
</dbReference>
<dbReference type="SUPFAM" id="SSF53300">
    <property type="entry name" value="vWA-like"/>
    <property type="match status" value="1"/>
</dbReference>
<evidence type="ECO:0000313" key="3">
    <source>
        <dbReference type="EMBL" id="KAI9635810.1"/>
    </source>
</evidence>
<name>A0AA38H8N4_9TREE</name>
<keyword evidence="4" id="KW-1185">Reference proteome</keyword>
<dbReference type="PANTHER" id="PTHR34706">
    <property type="entry name" value="SLR1338 PROTEIN"/>
    <property type="match status" value="1"/>
</dbReference>
<evidence type="ECO:0000259" key="2">
    <source>
        <dbReference type="PROSITE" id="PS50234"/>
    </source>
</evidence>
<protein>
    <recommendedName>
        <fullName evidence="2">VWFA domain-containing protein</fullName>
    </recommendedName>
</protein>
<dbReference type="PROSITE" id="PS50234">
    <property type="entry name" value="VWFA"/>
    <property type="match status" value="1"/>
</dbReference>
<gene>
    <name evidence="3" type="ORF">MKK02DRAFT_44506</name>
</gene>
<sequence>MGLASKLQAAQSAGGAPGAAPGGAPPPPQQQQQQYGQPPQQQQQQYGQPQGQSQQYGAPPGAPPNRPQSGQYGAPPGAPPPPGQQGQQGQYGQQGQQGQQGQYGQPPQGQQQQYGQQPQHGQQPGQYGQQQGQQGQYGAPPGAPPGQGQGQLPSQQYGQQPPSYNGPPAGGASGGGQTADPRFLVGILQQCVQDQNIQAFYPPGSLDQIAAKVASSGALAKIASEWRMPLELASDLVKLSLFDVVLYIDDSGSMAFEEGGERIDDLKLILSRVAYATSLFDHDGIQVRFMNNRLEGNNIASEQAALQLVQQIKFSGLTPLGTGMWNKVIQPLVLGPARANALQKPVLIIAITDGTPAGENKDEIFSVIQRTDAELRRTRYGPDAISYQFAQVGNDQKATRFLEELDNHPTIGGLVDCTSNFELEQEEMMRKSGVDLSPELWLVKLLMGAIDSSYDTKGVFSLISKRSSGNS</sequence>
<feature type="compositionally biased region" description="Low complexity" evidence="1">
    <location>
        <begin position="30"/>
        <end position="59"/>
    </location>
</feature>
<dbReference type="GeneID" id="77732166"/>
<feature type="domain" description="VWFA" evidence="2">
    <location>
        <begin position="243"/>
        <end position="440"/>
    </location>
</feature>
<evidence type="ECO:0000313" key="4">
    <source>
        <dbReference type="Proteomes" id="UP001164286"/>
    </source>
</evidence>
<dbReference type="Proteomes" id="UP001164286">
    <property type="component" value="Unassembled WGS sequence"/>
</dbReference>
<dbReference type="Gene3D" id="3.40.50.410">
    <property type="entry name" value="von Willebrand factor, type A domain"/>
    <property type="match status" value="1"/>
</dbReference>
<dbReference type="AlphaFoldDB" id="A0AA38H8N4"/>
<organism evidence="3 4">
    <name type="scientific">Dioszegia hungarica</name>
    <dbReference type="NCBI Taxonomy" id="4972"/>
    <lineage>
        <taxon>Eukaryota</taxon>
        <taxon>Fungi</taxon>
        <taxon>Dikarya</taxon>
        <taxon>Basidiomycota</taxon>
        <taxon>Agaricomycotina</taxon>
        <taxon>Tremellomycetes</taxon>
        <taxon>Tremellales</taxon>
        <taxon>Bulleribasidiaceae</taxon>
        <taxon>Dioszegia</taxon>
    </lineage>
</organism>
<proteinExistence type="predicted"/>
<feature type="compositionally biased region" description="Gly residues" evidence="1">
    <location>
        <begin position="168"/>
        <end position="177"/>
    </location>
</feature>
<dbReference type="InterPro" id="IPR036465">
    <property type="entry name" value="vWFA_dom_sf"/>
</dbReference>
<comment type="caution">
    <text evidence="3">The sequence shown here is derived from an EMBL/GenBank/DDBJ whole genome shotgun (WGS) entry which is preliminary data.</text>
</comment>
<dbReference type="RefSeq" id="XP_052945587.1">
    <property type="nucleotide sequence ID" value="XM_053092961.1"/>
</dbReference>